<gene>
    <name evidence="5" type="ORF">RX402_03010</name>
    <name evidence="6" type="ORF">WF834_09985</name>
</gene>
<evidence type="ECO:0000259" key="4">
    <source>
        <dbReference type="SMART" id="SM00829"/>
    </source>
</evidence>
<dbReference type="CDD" id="cd08261">
    <property type="entry name" value="Zn_ADH7"/>
    <property type="match status" value="1"/>
</dbReference>
<dbReference type="GO" id="GO:0016491">
    <property type="term" value="F:oxidoreductase activity"/>
    <property type="evidence" value="ECO:0007669"/>
    <property type="project" value="UniProtKB-KW"/>
</dbReference>
<dbReference type="Gene3D" id="3.90.180.10">
    <property type="entry name" value="Medium-chain alcohol dehydrogenases, catalytic domain"/>
    <property type="match status" value="1"/>
</dbReference>
<organism evidence="6 8">
    <name type="scientific">Faecalibacterium wellingii</name>
    <dbReference type="NCBI Taxonomy" id="2929491"/>
    <lineage>
        <taxon>Bacteria</taxon>
        <taxon>Bacillati</taxon>
        <taxon>Bacillota</taxon>
        <taxon>Clostridia</taxon>
        <taxon>Eubacteriales</taxon>
        <taxon>Oscillospiraceae</taxon>
        <taxon>Faecalibacterium</taxon>
    </lineage>
</organism>
<name>A0AB35Y563_9FIRM</name>
<keyword evidence="1" id="KW-0479">Metal-binding</keyword>
<evidence type="ECO:0000256" key="3">
    <source>
        <dbReference type="ARBA" id="ARBA00023002"/>
    </source>
</evidence>
<evidence type="ECO:0000313" key="6">
    <source>
        <dbReference type="EMBL" id="MEJ5196490.1"/>
    </source>
</evidence>
<dbReference type="InterPro" id="IPR013154">
    <property type="entry name" value="ADH-like_N"/>
</dbReference>
<dbReference type="InterPro" id="IPR050129">
    <property type="entry name" value="Zn_alcohol_dh"/>
</dbReference>
<dbReference type="InterPro" id="IPR013149">
    <property type="entry name" value="ADH-like_C"/>
</dbReference>
<feature type="domain" description="Enoyl reductase (ER)" evidence="4">
    <location>
        <begin position="2"/>
        <end position="339"/>
    </location>
</feature>
<dbReference type="InterPro" id="IPR036291">
    <property type="entry name" value="NAD(P)-bd_dom_sf"/>
</dbReference>
<keyword evidence="3" id="KW-0560">Oxidoreductase</keyword>
<dbReference type="SUPFAM" id="SSF51735">
    <property type="entry name" value="NAD(P)-binding Rossmann-fold domains"/>
    <property type="match status" value="1"/>
</dbReference>
<dbReference type="GO" id="GO:0046872">
    <property type="term" value="F:metal ion binding"/>
    <property type="evidence" value="ECO:0007669"/>
    <property type="project" value="UniProtKB-KW"/>
</dbReference>
<evidence type="ECO:0000313" key="5">
    <source>
        <dbReference type="EMBL" id="MDU8687725.1"/>
    </source>
</evidence>
<dbReference type="Proteomes" id="UP001263246">
    <property type="component" value="Unassembled WGS sequence"/>
</dbReference>
<dbReference type="Gene3D" id="3.40.50.720">
    <property type="entry name" value="NAD(P)-binding Rossmann-like Domain"/>
    <property type="match status" value="1"/>
</dbReference>
<dbReference type="AlphaFoldDB" id="A0AB35Y563"/>
<dbReference type="RefSeq" id="WP_249237321.1">
    <property type="nucleotide sequence ID" value="NZ_CP094473.1"/>
</dbReference>
<dbReference type="InterPro" id="IPR011032">
    <property type="entry name" value="GroES-like_sf"/>
</dbReference>
<sequence>MSEINAIRFAEPWQVSCVKIPMPEPKPGEALIKIMAAGICGSDIGAFRGTNGLVSYPRVIGHELAGVVVSIPENNKNGIKVGDRVVVDPYLYCGHCYPCSIGRTNCCDDLHVLGVHVEGGMAEYFCHPADMLVKIPDGMSWVQAAMAEPLTISLHGIHRGGLKAGEYCAIIGAGPIGLAAAMVAQAYGAHAILLDLVQERLDFAKSLGVEYTINSGKEDANARVHEITGGEGAQQVMECSGANPAIRSTLDLVSHAGRITFTGWPKKETSLPTDTITRKEIDLRGARTSAGEFPEALELIATKKVDMLKLLTKTVKLEEVPETIIDIEKNPGSYMKVVVTME</sequence>
<comment type="caution">
    <text evidence="6">The sequence shown here is derived from an EMBL/GenBank/DDBJ whole genome shotgun (WGS) entry which is preliminary data.</text>
</comment>
<protein>
    <submittedName>
        <fullName evidence="6">Zinc-binding alcohol dehydrogenase family protein</fullName>
    </submittedName>
</protein>
<dbReference type="SMART" id="SM00829">
    <property type="entry name" value="PKS_ER"/>
    <property type="match status" value="1"/>
</dbReference>
<keyword evidence="2" id="KW-0862">Zinc</keyword>
<dbReference type="SUPFAM" id="SSF50129">
    <property type="entry name" value="GroES-like"/>
    <property type="match status" value="1"/>
</dbReference>
<dbReference type="EMBL" id="JBBFGL010000009">
    <property type="protein sequence ID" value="MEJ5196490.1"/>
    <property type="molecule type" value="Genomic_DNA"/>
</dbReference>
<evidence type="ECO:0000313" key="8">
    <source>
        <dbReference type="Proteomes" id="UP001373196"/>
    </source>
</evidence>
<dbReference type="EMBL" id="JAWHPR010000002">
    <property type="protein sequence ID" value="MDU8687725.1"/>
    <property type="molecule type" value="Genomic_DNA"/>
</dbReference>
<evidence type="ECO:0000313" key="7">
    <source>
        <dbReference type="Proteomes" id="UP001263246"/>
    </source>
</evidence>
<dbReference type="PANTHER" id="PTHR43401">
    <property type="entry name" value="L-THREONINE 3-DEHYDROGENASE"/>
    <property type="match status" value="1"/>
</dbReference>
<dbReference type="PANTHER" id="PTHR43401:SF2">
    <property type="entry name" value="L-THREONINE 3-DEHYDROGENASE"/>
    <property type="match status" value="1"/>
</dbReference>
<reference evidence="5 7" key="1">
    <citation type="submission" date="2023-10" db="EMBL/GenBank/DDBJ databases">
        <title>Host Genetic Regulation of Human Gut Microbial Structural Variation.</title>
        <authorList>
            <person name="Harmsen H.J.M."/>
        </authorList>
    </citation>
    <scope>NUCLEOTIDE SEQUENCE [LARGE SCALE GENOMIC DNA]</scope>
    <source>
        <strain evidence="5 7">HTF-F</strain>
    </source>
</reference>
<dbReference type="Pfam" id="PF08240">
    <property type="entry name" value="ADH_N"/>
    <property type="match status" value="1"/>
</dbReference>
<evidence type="ECO:0000256" key="1">
    <source>
        <dbReference type="ARBA" id="ARBA00022723"/>
    </source>
</evidence>
<keyword evidence="7" id="KW-1185">Reference proteome</keyword>
<dbReference type="InterPro" id="IPR020843">
    <property type="entry name" value="ER"/>
</dbReference>
<reference evidence="6" key="2">
    <citation type="submission" date="2024-03" db="EMBL/GenBank/DDBJ databases">
        <authorList>
            <person name="Plomp N."/>
            <person name="Harmsen H.J."/>
        </authorList>
    </citation>
    <scope>NUCLEOTIDE SEQUENCE</scope>
    <source>
        <strain evidence="6">HTF-128</strain>
    </source>
</reference>
<proteinExistence type="predicted"/>
<evidence type="ECO:0000256" key="2">
    <source>
        <dbReference type="ARBA" id="ARBA00022833"/>
    </source>
</evidence>
<dbReference type="Proteomes" id="UP001373196">
    <property type="component" value="Unassembled WGS sequence"/>
</dbReference>
<dbReference type="Pfam" id="PF00107">
    <property type="entry name" value="ADH_zinc_N"/>
    <property type="match status" value="1"/>
</dbReference>
<accession>A0AB35Y563</accession>